<dbReference type="RefSeq" id="WP_190328196.1">
    <property type="nucleotide sequence ID" value="NZ_CP061171.1"/>
</dbReference>
<dbReference type="InterPro" id="IPR011379">
    <property type="entry name" value="MazG-related_GP37"/>
</dbReference>
<evidence type="ECO:0000313" key="3">
    <source>
        <dbReference type="EMBL" id="QNR85882.1"/>
    </source>
</evidence>
<dbReference type="Pfam" id="PF18722">
    <property type="entry name" value="MazG_C"/>
    <property type="match status" value="1"/>
</dbReference>
<dbReference type="SUPFAM" id="SSF101386">
    <property type="entry name" value="all-alpha NTP pyrophosphatases"/>
    <property type="match status" value="1"/>
</dbReference>
<name>A0ABX6TK30_9SPHI</name>
<dbReference type="CDD" id="cd11541">
    <property type="entry name" value="NTP-PPase_u4"/>
    <property type="match status" value="1"/>
</dbReference>
<evidence type="ECO:0000313" key="4">
    <source>
        <dbReference type="Proteomes" id="UP000516439"/>
    </source>
</evidence>
<dbReference type="Proteomes" id="UP000516439">
    <property type="component" value="Chromosome"/>
</dbReference>
<proteinExistence type="predicted"/>
<keyword evidence="4" id="KW-1185">Reference proteome</keyword>
<dbReference type="EMBL" id="CP061171">
    <property type="protein sequence ID" value="QNR85882.1"/>
    <property type="molecule type" value="Genomic_DNA"/>
</dbReference>
<accession>A0ABX6TK30</accession>
<evidence type="ECO:0000259" key="2">
    <source>
        <dbReference type="Pfam" id="PF18722"/>
    </source>
</evidence>
<protein>
    <submittedName>
        <fullName evidence="3">Nucleoside triphosphate pyrophosphohydrolase family protein</fullName>
    </submittedName>
</protein>
<dbReference type="Gene3D" id="1.10.287.1080">
    <property type="entry name" value="MazG-like"/>
    <property type="match status" value="1"/>
</dbReference>
<gene>
    <name evidence="3" type="ORF">H9N25_05390</name>
</gene>
<sequence length="294" mass="33689">MEFSSYQEQAKKTIQEYIQGKEANKLVPFLGLIGEAGSVITELKKSLRDGKAYTSYNKKLKEELGDLLWYIATIATENGLKLDEIASGNLLKIKDRFDIDQSENFIIYDEQYPESERFAREFEIQFDVINEGGKEKVKITNNTTGEQLGDIISDNSHQDDGYRFHDIFHFGYVAFLGWSPVVRKLMKNKRKSDSNTDEIEDGARAAITEELISLYIYSHGMDHQLFKYSNSVDTEVLKTVQKLVSGIEVENCTQKQWETAIINSYKVYDELRKNGGGRVLVSIKNRKLTYLGKN</sequence>
<reference evidence="3 4" key="1">
    <citation type="submission" date="2020-09" db="EMBL/GenBank/DDBJ databases">
        <title>Pedobacter sp. SW-16 isolated from soil near Yeocheon.</title>
        <authorList>
            <person name="Im H.S."/>
            <person name="Joung Y."/>
            <person name="Lee S.-S."/>
        </authorList>
    </citation>
    <scope>NUCLEOTIDE SEQUENCE [LARGE SCALE GENOMIC DNA]</scope>
    <source>
        <strain evidence="3 4">SW-16</strain>
    </source>
</reference>
<feature type="domain" description="NTP pyrophosphohydrolase MazG-like" evidence="1">
    <location>
        <begin position="31"/>
        <end position="96"/>
    </location>
</feature>
<evidence type="ECO:0000259" key="1">
    <source>
        <dbReference type="Pfam" id="PF03819"/>
    </source>
</evidence>
<dbReference type="InterPro" id="IPR041407">
    <property type="entry name" value="MazG_C"/>
</dbReference>
<feature type="domain" description="MazG C-terminal" evidence="2">
    <location>
        <begin position="106"/>
        <end position="291"/>
    </location>
</feature>
<organism evidence="3 4">
    <name type="scientific">Pedobacter riviphilus</name>
    <dbReference type="NCBI Taxonomy" id="2766984"/>
    <lineage>
        <taxon>Bacteria</taxon>
        <taxon>Pseudomonadati</taxon>
        <taxon>Bacteroidota</taxon>
        <taxon>Sphingobacteriia</taxon>
        <taxon>Sphingobacteriales</taxon>
        <taxon>Sphingobacteriaceae</taxon>
        <taxon>Pedobacter</taxon>
    </lineage>
</organism>
<dbReference type="Pfam" id="PF03819">
    <property type="entry name" value="MazG"/>
    <property type="match status" value="1"/>
</dbReference>
<dbReference type="InterPro" id="IPR004518">
    <property type="entry name" value="MazG-like_dom"/>
</dbReference>